<feature type="domain" description="Cation/H+ exchanger transmembrane" evidence="10">
    <location>
        <begin position="61"/>
        <end position="447"/>
    </location>
</feature>
<dbReference type="InterPro" id="IPR038770">
    <property type="entry name" value="Na+/solute_symporter_sf"/>
</dbReference>
<dbReference type="EMBL" id="FMAH01000002">
    <property type="protein sequence ID" value="SCB12118.1"/>
    <property type="molecule type" value="Genomic_DNA"/>
</dbReference>
<evidence type="ECO:0000259" key="9">
    <source>
        <dbReference type="Pfam" id="PF00582"/>
    </source>
</evidence>
<protein>
    <submittedName>
        <fullName evidence="11">Kef-type K+ transport system, membrane component KefB</fullName>
    </submittedName>
</protein>
<name>A0A1C3U9H9_9HYPH</name>
<feature type="transmembrane region" description="Helical" evidence="7">
    <location>
        <begin position="243"/>
        <end position="262"/>
    </location>
</feature>
<proteinExistence type="predicted"/>
<keyword evidence="3 7" id="KW-0812">Transmembrane</keyword>
<keyword evidence="8" id="KW-0732">Signal</keyword>
<evidence type="ECO:0000256" key="7">
    <source>
        <dbReference type="SAM" id="Phobius"/>
    </source>
</evidence>
<dbReference type="Proteomes" id="UP000199435">
    <property type="component" value="Unassembled WGS sequence"/>
</dbReference>
<dbReference type="Gene3D" id="1.20.1530.20">
    <property type="match status" value="1"/>
</dbReference>
<dbReference type="InterPro" id="IPR006153">
    <property type="entry name" value="Cation/H_exchanger_TM"/>
</dbReference>
<feature type="domain" description="UspA" evidence="9">
    <location>
        <begin position="636"/>
        <end position="762"/>
    </location>
</feature>
<dbReference type="GO" id="GO:1902600">
    <property type="term" value="P:proton transmembrane transport"/>
    <property type="evidence" value="ECO:0007669"/>
    <property type="project" value="InterPro"/>
</dbReference>
<organism evidence="11 12">
    <name type="scientific">Rhizobium miluonense</name>
    <dbReference type="NCBI Taxonomy" id="411945"/>
    <lineage>
        <taxon>Bacteria</taxon>
        <taxon>Pseudomonadati</taxon>
        <taxon>Pseudomonadota</taxon>
        <taxon>Alphaproteobacteria</taxon>
        <taxon>Hyphomicrobiales</taxon>
        <taxon>Rhizobiaceae</taxon>
        <taxon>Rhizobium/Agrobacterium group</taxon>
        <taxon>Rhizobium</taxon>
    </lineage>
</organism>
<keyword evidence="6 7" id="KW-0472">Membrane</keyword>
<feature type="transmembrane region" description="Helical" evidence="7">
    <location>
        <begin position="176"/>
        <end position="198"/>
    </location>
</feature>
<feature type="transmembrane region" description="Helical" evidence="7">
    <location>
        <begin position="144"/>
        <end position="164"/>
    </location>
</feature>
<dbReference type="PANTHER" id="PTHR32468">
    <property type="entry name" value="CATION/H + ANTIPORTER"/>
    <property type="match status" value="1"/>
</dbReference>
<dbReference type="GO" id="GO:0016020">
    <property type="term" value="C:membrane"/>
    <property type="evidence" value="ECO:0007669"/>
    <property type="project" value="UniProtKB-SubCell"/>
</dbReference>
<dbReference type="AlphaFoldDB" id="A0A1C3U9H9"/>
<dbReference type="CDD" id="cd00293">
    <property type="entry name" value="USP-like"/>
    <property type="match status" value="1"/>
</dbReference>
<feature type="chain" id="PRO_5008682890" evidence="8">
    <location>
        <begin position="35"/>
        <end position="777"/>
    </location>
</feature>
<sequence>MPSRPNFLKSFPSSALIILIAVILSLSIAQAAFAAEGQKASHPSEGLFLVQIILLVVSGRLLGELMVRIGQPSIMGQIIAGIILGPSLLGMVFPQAQASLFPSDQAQKSMTDSVGQLGILFLLLLAGMETDLGLAKRLRKSATGVSLMGIVIPFAAGFALGELIPDALLPDPQKRLVTSLFLGTALSISSVKIVATVVREMDFMRRDIGQLIVASAIIDDTVGWVIIAITFGLAEKGTVDLTTLATSVTGTLTFMAVSFTVGRRIVFEIIRWTNDNFRSDLPVLSAIIAIMGTMAIITNLIGVHTVLGAFVAGILVGESPILTRQIDVQLRGLTAALFMPVFFGLTGLQTDLTVLANPSILLLTAAIVVIASIGKFGGAFAAAKFGGYSASEALALGCGMNARGSTEVIVATIGLSVGVLDEKLFSVIVAMAVITTMTMPPTLRWALARLPLREEERNRLEREEFESGSFLGNFERILLTVDGSQSSRLATWIAAFFVMTRKMPVTVLDVRKPASPDKGAEMASATAEAAQSQAKTAAQELRKCATDLLSAASPDANLATESDIHITVRDRNGELGTVLGDISSTGHDLLFTGIEPSMGEDGRFSEPLQIMRSAFKGTSAIVTARGTPPKRPQDLRILLPVSGTERSIRAAEFGLVIAKATGAHCALLLIVEPRQVRAIPRISDRGNDNRVVLKAVGEIAEYYHVELEKVVQEGPSPELSILRHARGGKYNLIVLGVSKRASGGLSYGSVADTLLQTADRSCIFIETDLATSAAVPS</sequence>
<gene>
    <name evidence="11" type="ORF">GA0061102_1002199</name>
</gene>
<evidence type="ECO:0000256" key="4">
    <source>
        <dbReference type="ARBA" id="ARBA00022989"/>
    </source>
</evidence>
<evidence type="ECO:0000256" key="5">
    <source>
        <dbReference type="ARBA" id="ARBA00023065"/>
    </source>
</evidence>
<feature type="transmembrane region" description="Helical" evidence="7">
    <location>
        <begin position="210"/>
        <end position="231"/>
    </location>
</feature>
<comment type="subcellular location">
    <subcellularLocation>
        <location evidence="1">Membrane</location>
        <topology evidence="1">Multi-pass membrane protein</topology>
    </subcellularLocation>
</comment>
<dbReference type="STRING" id="411945.GA0061102_1002199"/>
<keyword evidence="2" id="KW-0813">Transport</keyword>
<dbReference type="OrthoDB" id="9793589at2"/>
<evidence type="ECO:0000256" key="3">
    <source>
        <dbReference type="ARBA" id="ARBA00022692"/>
    </source>
</evidence>
<feature type="transmembrane region" description="Helical" evidence="7">
    <location>
        <begin position="74"/>
        <end position="93"/>
    </location>
</feature>
<accession>A0A1C3U9H9</accession>
<evidence type="ECO:0000256" key="1">
    <source>
        <dbReference type="ARBA" id="ARBA00004141"/>
    </source>
</evidence>
<dbReference type="InterPro" id="IPR006016">
    <property type="entry name" value="UspA"/>
</dbReference>
<dbReference type="PANTHER" id="PTHR32468:SF0">
    <property type="entry name" value="K(+)_H(+) ANTIPORTER 1"/>
    <property type="match status" value="1"/>
</dbReference>
<dbReference type="GO" id="GO:0015297">
    <property type="term" value="F:antiporter activity"/>
    <property type="evidence" value="ECO:0007669"/>
    <property type="project" value="InterPro"/>
</dbReference>
<feature type="signal peptide" evidence="8">
    <location>
        <begin position="1"/>
        <end position="34"/>
    </location>
</feature>
<feature type="transmembrane region" description="Helical" evidence="7">
    <location>
        <begin position="360"/>
        <end position="383"/>
    </location>
</feature>
<dbReference type="SUPFAM" id="SSF52402">
    <property type="entry name" value="Adenine nucleotide alpha hydrolases-like"/>
    <property type="match status" value="1"/>
</dbReference>
<keyword evidence="5" id="KW-0406">Ion transport</keyword>
<feature type="transmembrane region" description="Helical" evidence="7">
    <location>
        <begin position="113"/>
        <end position="132"/>
    </location>
</feature>
<dbReference type="InterPro" id="IPR050794">
    <property type="entry name" value="CPA2_transporter"/>
</dbReference>
<dbReference type="Pfam" id="PF00999">
    <property type="entry name" value="Na_H_Exchanger"/>
    <property type="match status" value="1"/>
</dbReference>
<evidence type="ECO:0000256" key="8">
    <source>
        <dbReference type="SAM" id="SignalP"/>
    </source>
</evidence>
<keyword evidence="12" id="KW-1185">Reference proteome</keyword>
<evidence type="ECO:0000256" key="2">
    <source>
        <dbReference type="ARBA" id="ARBA00022448"/>
    </source>
</evidence>
<dbReference type="Gene3D" id="3.40.50.12370">
    <property type="match status" value="1"/>
</dbReference>
<feature type="transmembrane region" description="Helical" evidence="7">
    <location>
        <begin position="328"/>
        <end position="348"/>
    </location>
</feature>
<feature type="transmembrane region" description="Helical" evidence="7">
    <location>
        <begin position="44"/>
        <end position="62"/>
    </location>
</feature>
<evidence type="ECO:0000313" key="12">
    <source>
        <dbReference type="Proteomes" id="UP000199435"/>
    </source>
</evidence>
<reference evidence="12" key="1">
    <citation type="submission" date="2016-08" db="EMBL/GenBank/DDBJ databases">
        <authorList>
            <person name="Varghese N."/>
            <person name="Submissions Spin"/>
        </authorList>
    </citation>
    <scope>NUCLEOTIDE SEQUENCE [LARGE SCALE GENOMIC DNA]</scope>
    <source>
        <strain evidence="12">HAMBI 2971</strain>
    </source>
</reference>
<feature type="transmembrane region" description="Helical" evidence="7">
    <location>
        <begin position="283"/>
        <end position="316"/>
    </location>
</feature>
<keyword evidence="4 7" id="KW-1133">Transmembrane helix</keyword>
<evidence type="ECO:0000259" key="10">
    <source>
        <dbReference type="Pfam" id="PF00999"/>
    </source>
</evidence>
<evidence type="ECO:0000313" key="11">
    <source>
        <dbReference type="EMBL" id="SCB12118.1"/>
    </source>
</evidence>
<dbReference type="RefSeq" id="WP_092844010.1">
    <property type="nucleotide sequence ID" value="NZ_FMAH01000002.1"/>
</dbReference>
<dbReference type="Pfam" id="PF00582">
    <property type="entry name" value="Usp"/>
    <property type="match status" value="1"/>
</dbReference>
<evidence type="ECO:0000256" key="6">
    <source>
        <dbReference type="ARBA" id="ARBA00023136"/>
    </source>
</evidence>